<dbReference type="PROSITE" id="PS00973">
    <property type="entry name" value="USP_2"/>
    <property type="match status" value="1"/>
</dbReference>
<dbReference type="RefSeq" id="XP_002675850.1">
    <property type="nucleotide sequence ID" value="XM_002675804.1"/>
</dbReference>
<dbReference type="STRING" id="5762.D2VIY7"/>
<feature type="compositionally biased region" description="Basic and acidic residues" evidence="7">
    <location>
        <begin position="361"/>
        <end position="373"/>
    </location>
</feature>
<dbReference type="Pfam" id="PF00240">
    <property type="entry name" value="ubiquitin"/>
    <property type="match status" value="1"/>
</dbReference>
<dbReference type="PROSITE" id="PS50053">
    <property type="entry name" value="UBIQUITIN_2"/>
    <property type="match status" value="1"/>
</dbReference>
<comment type="catalytic activity">
    <reaction evidence="1">
        <text>Thiol-dependent hydrolysis of ester, thioester, amide, peptide and isopeptide bonds formed by the C-terminal Gly of ubiquitin (a 76-residue protein attached to proteins as an intracellular targeting signal).</text>
        <dbReference type="EC" id="3.4.19.12"/>
    </reaction>
</comment>
<dbReference type="GO" id="GO:0004843">
    <property type="term" value="F:cysteine-type deubiquitinase activity"/>
    <property type="evidence" value="ECO:0007669"/>
    <property type="project" value="UniProtKB-EC"/>
</dbReference>
<gene>
    <name evidence="10" type="ORF">NAEGRDRAFT_83194</name>
</gene>
<dbReference type="InterPro" id="IPR038765">
    <property type="entry name" value="Papain-like_cys_pep_sf"/>
</dbReference>
<dbReference type="Pfam" id="PF00443">
    <property type="entry name" value="UCH"/>
    <property type="match status" value="1"/>
</dbReference>
<reference evidence="10 11" key="1">
    <citation type="journal article" date="2010" name="Cell">
        <title>The genome of Naegleria gruberi illuminates early eukaryotic versatility.</title>
        <authorList>
            <person name="Fritz-Laylin L.K."/>
            <person name="Prochnik S.E."/>
            <person name="Ginger M.L."/>
            <person name="Dacks J.B."/>
            <person name="Carpenter M.L."/>
            <person name="Field M.C."/>
            <person name="Kuo A."/>
            <person name="Paredez A."/>
            <person name="Chapman J."/>
            <person name="Pham J."/>
            <person name="Shu S."/>
            <person name="Neupane R."/>
            <person name="Cipriano M."/>
            <person name="Mancuso J."/>
            <person name="Tu H."/>
            <person name="Salamov A."/>
            <person name="Lindquist E."/>
            <person name="Shapiro H."/>
            <person name="Lucas S."/>
            <person name="Grigoriev I.V."/>
            <person name="Cande W.Z."/>
            <person name="Fulton C."/>
            <person name="Rokhsar D.S."/>
            <person name="Dawson S.C."/>
        </authorList>
    </citation>
    <scope>NUCLEOTIDE SEQUENCE [LARGE SCALE GENOMIC DNA]</scope>
    <source>
        <strain evidence="10 11">NEG-M</strain>
    </source>
</reference>
<name>D2VIY7_NAEGR</name>
<proteinExistence type="predicted"/>
<evidence type="ECO:0000256" key="5">
    <source>
        <dbReference type="ARBA" id="ARBA00022801"/>
    </source>
</evidence>
<dbReference type="Gene3D" id="3.10.20.90">
    <property type="entry name" value="Phosphatidylinositol 3-kinase Catalytic Subunit, Chain A, domain 1"/>
    <property type="match status" value="1"/>
</dbReference>
<evidence type="ECO:0000313" key="11">
    <source>
        <dbReference type="Proteomes" id="UP000006671"/>
    </source>
</evidence>
<feature type="domain" description="USP" evidence="9">
    <location>
        <begin position="107"/>
        <end position="468"/>
    </location>
</feature>
<evidence type="ECO:0000259" key="8">
    <source>
        <dbReference type="PROSITE" id="PS50053"/>
    </source>
</evidence>
<dbReference type="SUPFAM" id="SSF54236">
    <property type="entry name" value="Ubiquitin-like"/>
    <property type="match status" value="1"/>
</dbReference>
<feature type="region of interest" description="Disordered" evidence="7">
    <location>
        <begin position="361"/>
        <end position="390"/>
    </location>
</feature>
<dbReference type="PANTHER" id="PTHR43982:SF1">
    <property type="entry name" value="UBIQUITIN CARBOXYL-TERMINAL HYDROLASE 14"/>
    <property type="match status" value="1"/>
</dbReference>
<dbReference type="InterPro" id="IPR000626">
    <property type="entry name" value="Ubiquitin-like_dom"/>
</dbReference>
<dbReference type="InterPro" id="IPR018200">
    <property type="entry name" value="USP_CS"/>
</dbReference>
<dbReference type="GeneID" id="8853245"/>
<dbReference type="SMART" id="SM00213">
    <property type="entry name" value="UBQ"/>
    <property type="match status" value="1"/>
</dbReference>
<evidence type="ECO:0000256" key="1">
    <source>
        <dbReference type="ARBA" id="ARBA00000707"/>
    </source>
</evidence>
<dbReference type="KEGG" id="ngr:NAEGRDRAFT_83194"/>
<dbReference type="GO" id="GO:0043161">
    <property type="term" value="P:proteasome-mediated ubiquitin-dependent protein catabolic process"/>
    <property type="evidence" value="ECO:0007669"/>
    <property type="project" value="InterPro"/>
</dbReference>
<dbReference type="PROSITE" id="PS50235">
    <property type="entry name" value="USP_3"/>
    <property type="match status" value="1"/>
</dbReference>
<dbReference type="FunCoup" id="D2VIY7">
    <property type="interactions" value="808"/>
</dbReference>
<evidence type="ECO:0000256" key="3">
    <source>
        <dbReference type="ARBA" id="ARBA00022670"/>
    </source>
</evidence>
<dbReference type="InterPro" id="IPR044635">
    <property type="entry name" value="UBP14-like"/>
</dbReference>
<keyword evidence="6" id="KW-0788">Thiol protease</keyword>
<dbReference type="InterPro" id="IPR028889">
    <property type="entry name" value="USP"/>
</dbReference>
<evidence type="ECO:0000256" key="6">
    <source>
        <dbReference type="ARBA" id="ARBA00022807"/>
    </source>
</evidence>
<dbReference type="eggNOG" id="KOG1872">
    <property type="taxonomic scope" value="Eukaryota"/>
</dbReference>
<dbReference type="Proteomes" id="UP000006671">
    <property type="component" value="Unassembled WGS sequence"/>
</dbReference>
<dbReference type="InterPro" id="IPR029071">
    <property type="entry name" value="Ubiquitin-like_domsf"/>
</dbReference>
<protein>
    <recommendedName>
        <fullName evidence="2">ubiquitinyl hydrolase 1</fullName>
        <ecNumber evidence="2">3.4.19.12</ecNumber>
    </recommendedName>
</protein>
<dbReference type="AlphaFoldDB" id="D2VIY7"/>
<keyword evidence="4" id="KW-0833">Ubl conjugation pathway</keyword>
<dbReference type="EC" id="3.4.19.12" evidence="2"/>
<dbReference type="GO" id="GO:0061136">
    <property type="term" value="P:regulation of proteasomal protein catabolic process"/>
    <property type="evidence" value="ECO:0007669"/>
    <property type="project" value="TreeGrafter"/>
</dbReference>
<dbReference type="EMBL" id="GG738875">
    <property type="protein sequence ID" value="EFC43106.1"/>
    <property type="molecule type" value="Genomic_DNA"/>
</dbReference>
<dbReference type="VEuPathDB" id="AmoebaDB:NAEGRDRAFT_83194"/>
<dbReference type="Gene3D" id="3.90.70.10">
    <property type="entry name" value="Cysteine proteinases"/>
    <property type="match status" value="1"/>
</dbReference>
<dbReference type="SUPFAM" id="SSF54001">
    <property type="entry name" value="Cysteine proteinases"/>
    <property type="match status" value="1"/>
</dbReference>
<dbReference type="InterPro" id="IPR001394">
    <property type="entry name" value="Peptidase_C19_UCH"/>
</dbReference>
<feature type="domain" description="Ubiquitin-like" evidence="8">
    <location>
        <begin position="3"/>
        <end position="73"/>
    </location>
</feature>
<keyword evidence="5 10" id="KW-0378">Hydrolase</keyword>
<dbReference type="CDD" id="cd16104">
    <property type="entry name" value="Ubl_USP14_like"/>
    <property type="match status" value="1"/>
</dbReference>
<dbReference type="GO" id="GO:0016579">
    <property type="term" value="P:protein deubiquitination"/>
    <property type="evidence" value="ECO:0007669"/>
    <property type="project" value="InterPro"/>
</dbReference>
<keyword evidence="11" id="KW-1185">Reference proteome</keyword>
<dbReference type="OrthoDB" id="333239at2759"/>
<sequence length="473" mass="54155">MSTTITLKWNKSTFDNVEIGDLKTGLDFKKKCQELTGVHPDRQKIMGLGAGILKDNQELSAVKVKAGQLVRMMGSADELPEPPKEKTVFIEDTAKENGDGEVQYYPAGLENLGNTCYMNSALESFRYVPELREAIEHFDGSSVSELLEKDKEIASELKSLYKRLDTANDSISPITFLEAFRKAYPQFAEKERTELGEFYSQQDSDEFITNLLGSLENMLKTSDRNVVNLITCYLYCFYRLQCTECEEAPTVTKEAWKKLSCFISQQVSNLPYGLQKSLDGTLEKESPTLGKTAVYTKTQRISKLPNYLVVNFVRFFWKQKQQVKAKVLRDVAFPSVLDTFELCTDEYKNKLKETREKMRLDREEEMKKKKEEQLNNLGQQAKKQKTEETDKTPLYQVNDSGWFELCAVVTHKGRAANEGHYVAWVKNDAGQWLQFNDDDVTAVTEEEVKKLSGGGDWHTAYLCLYRKARKLNL</sequence>
<accession>D2VIY7</accession>
<evidence type="ECO:0000259" key="9">
    <source>
        <dbReference type="PROSITE" id="PS50235"/>
    </source>
</evidence>
<evidence type="ECO:0000256" key="7">
    <source>
        <dbReference type="SAM" id="MobiDB-lite"/>
    </source>
</evidence>
<organism evidence="11">
    <name type="scientific">Naegleria gruberi</name>
    <name type="common">Amoeba</name>
    <dbReference type="NCBI Taxonomy" id="5762"/>
    <lineage>
        <taxon>Eukaryota</taxon>
        <taxon>Discoba</taxon>
        <taxon>Heterolobosea</taxon>
        <taxon>Tetramitia</taxon>
        <taxon>Eutetramitia</taxon>
        <taxon>Vahlkampfiidae</taxon>
        <taxon>Naegleria</taxon>
    </lineage>
</organism>
<evidence type="ECO:0000256" key="2">
    <source>
        <dbReference type="ARBA" id="ARBA00012759"/>
    </source>
</evidence>
<evidence type="ECO:0000313" key="10">
    <source>
        <dbReference type="EMBL" id="EFC43106.1"/>
    </source>
</evidence>
<dbReference type="GO" id="GO:0070628">
    <property type="term" value="F:proteasome binding"/>
    <property type="evidence" value="ECO:0007669"/>
    <property type="project" value="TreeGrafter"/>
</dbReference>
<evidence type="ECO:0000256" key="4">
    <source>
        <dbReference type="ARBA" id="ARBA00022786"/>
    </source>
</evidence>
<keyword evidence="3" id="KW-0645">Protease</keyword>
<dbReference type="PANTHER" id="PTHR43982">
    <property type="entry name" value="UBIQUITIN CARBOXYL-TERMINAL HYDROLASE"/>
    <property type="match status" value="1"/>
</dbReference>
<dbReference type="InParanoid" id="D2VIY7"/>